<comment type="caution">
    <text evidence="1">The sequence shown here is derived from an EMBL/GenBank/DDBJ whole genome shotgun (WGS) entry which is preliminary data.</text>
</comment>
<name>A0ABQ0GCB0_9PEZI</name>
<dbReference type="GeneID" id="98176345"/>
<protein>
    <recommendedName>
        <fullName evidence="3">Lectin</fullName>
    </recommendedName>
</protein>
<dbReference type="RefSeq" id="XP_070917123.1">
    <property type="nucleotide sequence ID" value="XM_071061022.1"/>
</dbReference>
<dbReference type="Pfam" id="PF07367">
    <property type="entry name" value="FB_lectin"/>
    <property type="match status" value="1"/>
</dbReference>
<dbReference type="EMBL" id="BAAFSV010000003">
    <property type="protein sequence ID" value="GAB1315392.1"/>
    <property type="molecule type" value="Genomic_DNA"/>
</dbReference>
<dbReference type="InterPro" id="IPR009960">
    <property type="entry name" value="Fruit_body_lectin_fun"/>
</dbReference>
<evidence type="ECO:0000313" key="2">
    <source>
        <dbReference type="Proteomes" id="UP001628179"/>
    </source>
</evidence>
<dbReference type="Gene3D" id="2.60.270.20">
    <property type="entry name" value="Cytolysin/lectin"/>
    <property type="match status" value="1"/>
</dbReference>
<keyword evidence="2" id="KW-1185">Reference proteome</keyword>
<reference evidence="1 2" key="1">
    <citation type="submission" date="2024-09" db="EMBL/GenBank/DDBJ databases">
        <title>Itraconazole resistance in Madurella fahalii resulting from another homologue of gene encoding cytochrome P450 14-alpha sterol demethylase (CYP51).</title>
        <authorList>
            <person name="Yoshioka I."/>
            <person name="Fahal A.H."/>
            <person name="Kaneko S."/>
            <person name="Yaguchi T."/>
        </authorList>
    </citation>
    <scope>NUCLEOTIDE SEQUENCE [LARGE SCALE GENOMIC DNA]</scope>
    <source>
        <strain evidence="1 2">IFM 68171</strain>
    </source>
</reference>
<dbReference type="InterPro" id="IPR015926">
    <property type="entry name" value="Cytolysin/lectin"/>
</dbReference>
<accession>A0ABQ0GCB0</accession>
<dbReference type="SUPFAM" id="SSF63724">
    <property type="entry name" value="Cytolysin/lectin"/>
    <property type="match status" value="1"/>
</dbReference>
<proteinExistence type="predicted"/>
<dbReference type="Proteomes" id="UP001628179">
    <property type="component" value="Unassembled WGS sequence"/>
</dbReference>
<gene>
    <name evidence="1" type="ORF">MFIFM68171_05602</name>
</gene>
<sequence length="140" mass="15982">MSYTIKIRIDNDSGEEFELVEQTCWWGHNTIWKHTESGHTLSMAASGTSGMLRFRNEQGAYFVVAVGVHNYKRWCDVAAVDDNKPLTELHKKYYDDKDAENKKLWAQQSGAVATLADGKVVELEFYQHEGHALLAKLRYA</sequence>
<organism evidence="1 2">
    <name type="scientific">Madurella fahalii</name>
    <dbReference type="NCBI Taxonomy" id="1157608"/>
    <lineage>
        <taxon>Eukaryota</taxon>
        <taxon>Fungi</taxon>
        <taxon>Dikarya</taxon>
        <taxon>Ascomycota</taxon>
        <taxon>Pezizomycotina</taxon>
        <taxon>Sordariomycetes</taxon>
        <taxon>Sordariomycetidae</taxon>
        <taxon>Sordariales</taxon>
        <taxon>Sordariales incertae sedis</taxon>
        <taxon>Madurella</taxon>
    </lineage>
</organism>
<evidence type="ECO:0000313" key="1">
    <source>
        <dbReference type="EMBL" id="GAB1315392.1"/>
    </source>
</evidence>
<evidence type="ECO:0008006" key="3">
    <source>
        <dbReference type="Google" id="ProtNLM"/>
    </source>
</evidence>